<organism evidence="2 3">
    <name type="scientific">Scophthalmus maximus</name>
    <name type="common">Turbot</name>
    <name type="synonym">Psetta maxima</name>
    <dbReference type="NCBI Taxonomy" id="52904"/>
    <lineage>
        <taxon>Eukaryota</taxon>
        <taxon>Metazoa</taxon>
        <taxon>Chordata</taxon>
        <taxon>Craniata</taxon>
        <taxon>Vertebrata</taxon>
        <taxon>Euteleostomi</taxon>
        <taxon>Actinopterygii</taxon>
        <taxon>Neopterygii</taxon>
        <taxon>Teleostei</taxon>
        <taxon>Neoteleostei</taxon>
        <taxon>Acanthomorphata</taxon>
        <taxon>Carangaria</taxon>
        <taxon>Pleuronectiformes</taxon>
        <taxon>Pleuronectoidei</taxon>
        <taxon>Scophthalmidae</taxon>
        <taxon>Scophthalmus</taxon>
    </lineage>
</organism>
<feature type="region of interest" description="Disordered" evidence="1">
    <location>
        <begin position="169"/>
        <end position="205"/>
    </location>
</feature>
<evidence type="ECO:0000256" key="1">
    <source>
        <dbReference type="SAM" id="MobiDB-lite"/>
    </source>
</evidence>
<feature type="region of interest" description="Disordered" evidence="1">
    <location>
        <begin position="138"/>
        <end position="157"/>
    </location>
</feature>
<accession>A0A6A4SV28</accession>
<reference evidence="2 3" key="1">
    <citation type="submission" date="2019-06" db="EMBL/GenBank/DDBJ databases">
        <title>Draft genomes of female and male turbot (Scophthalmus maximus).</title>
        <authorList>
            <person name="Xu H."/>
            <person name="Xu X.-W."/>
            <person name="Shao C."/>
            <person name="Chen S."/>
        </authorList>
    </citation>
    <scope>NUCLEOTIDE SEQUENCE [LARGE SCALE GENOMIC DNA]</scope>
    <source>
        <strain evidence="2">Ysfricsl-2016a</strain>
        <tissue evidence="2">Blood</tissue>
    </source>
</reference>
<evidence type="ECO:0000313" key="3">
    <source>
        <dbReference type="Proteomes" id="UP000438429"/>
    </source>
</evidence>
<name>A0A6A4SV28_SCOMX</name>
<proteinExistence type="predicted"/>
<sequence length="250" mass="26331">MQNSSRDSASPRYTPHLMVTCAINFELTFPSAVCLVTLCSTPRSPSARRRHQESADRASVSWLQRRCAPAGGSAAAASVHGAEHSSGSVRGAERLRGTGLGLEAAAAAPIPSVLPGSAAASCPLSPLRVPVAVRAPERRCRSGGGGEGSSLSGGKALCGSDKEHEAYSLVGIPPDPGRCRPDGGSTPSREDVRGEATRTGARRARQRAFPSGRYQCAFNPIITEARHCQRLQWRPGGVDTARVLNRSRRL</sequence>
<gene>
    <name evidence="2" type="ORF">F2P81_011857</name>
</gene>
<protein>
    <submittedName>
        <fullName evidence="2">Uncharacterized protein</fullName>
    </submittedName>
</protein>
<evidence type="ECO:0000313" key="2">
    <source>
        <dbReference type="EMBL" id="KAF0036545.1"/>
    </source>
</evidence>
<dbReference type="EMBL" id="VEVO01000010">
    <property type="protein sequence ID" value="KAF0036545.1"/>
    <property type="molecule type" value="Genomic_DNA"/>
</dbReference>
<comment type="caution">
    <text evidence="2">The sequence shown here is derived from an EMBL/GenBank/DDBJ whole genome shotgun (WGS) entry which is preliminary data.</text>
</comment>
<dbReference type="AlphaFoldDB" id="A0A6A4SV28"/>
<dbReference type="Proteomes" id="UP000438429">
    <property type="component" value="Unassembled WGS sequence"/>
</dbReference>